<dbReference type="EMBL" id="JACAZH010000009">
    <property type="protein sequence ID" value="KAF7359065.1"/>
    <property type="molecule type" value="Genomic_DNA"/>
</dbReference>
<keyword evidence="2" id="KW-1185">Reference proteome</keyword>
<dbReference type="AlphaFoldDB" id="A0A8H7D2H1"/>
<evidence type="ECO:0000313" key="2">
    <source>
        <dbReference type="Proteomes" id="UP000623467"/>
    </source>
</evidence>
<comment type="caution">
    <text evidence="1">The sequence shown here is derived from an EMBL/GenBank/DDBJ whole genome shotgun (WGS) entry which is preliminary data.</text>
</comment>
<reference evidence="1" key="1">
    <citation type="submission" date="2020-05" db="EMBL/GenBank/DDBJ databases">
        <title>Mycena genomes resolve the evolution of fungal bioluminescence.</title>
        <authorList>
            <person name="Tsai I.J."/>
        </authorList>
    </citation>
    <scope>NUCLEOTIDE SEQUENCE</scope>
    <source>
        <strain evidence="1">160909Yilan</strain>
    </source>
</reference>
<dbReference type="Gene3D" id="3.80.10.10">
    <property type="entry name" value="Ribonuclease Inhibitor"/>
    <property type="match status" value="1"/>
</dbReference>
<gene>
    <name evidence="1" type="ORF">MSAN_01247500</name>
</gene>
<dbReference type="Proteomes" id="UP000623467">
    <property type="component" value="Unassembled WGS sequence"/>
</dbReference>
<name>A0A8H7D2H1_9AGAR</name>
<sequence length="313" mass="35206">MHFLQHLPHFIGLERLDASEIRLTQSVITTLCGLPALRELCLYMPSALARSEGRPFPNVHRLELLDGFPFPTTHDIVAFCNKFPNLRALASSAGYGGLLRDLTRAEESSIFPVLQEYTGTLRNLHIFARRSTLTHITLVDGFLFSRLVAELQGVAALPNITFLSLALITSESSWFDGAQIETLFTLFPNLTELQLTFMPTEPDPQILTWQINGSLDALLSLLPSTLRSISLKLDLSDYHDTRDPDLEDDFSLLFDYPHFPSLRAELMAKCPALTYILFDGYHFLFLWWKTSTSSVWEATADYYADARGPSGAT</sequence>
<dbReference type="InterPro" id="IPR032675">
    <property type="entry name" value="LRR_dom_sf"/>
</dbReference>
<dbReference type="OrthoDB" id="2864564at2759"/>
<dbReference type="SUPFAM" id="SSF52047">
    <property type="entry name" value="RNI-like"/>
    <property type="match status" value="1"/>
</dbReference>
<proteinExistence type="predicted"/>
<protein>
    <submittedName>
        <fullName evidence="1">Uncharacterized protein</fullName>
    </submittedName>
</protein>
<organism evidence="1 2">
    <name type="scientific">Mycena sanguinolenta</name>
    <dbReference type="NCBI Taxonomy" id="230812"/>
    <lineage>
        <taxon>Eukaryota</taxon>
        <taxon>Fungi</taxon>
        <taxon>Dikarya</taxon>
        <taxon>Basidiomycota</taxon>
        <taxon>Agaricomycotina</taxon>
        <taxon>Agaricomycetes</taxon>
        <taxon>Agaricomycetidae</taxon>
        <taxon>Agaricales</taxon>
        <taxon>Marasmiineae</taxon>
        <taxon>Mycenaceae</taxon>
        <taxon>Mycena</taxon>
    </lineage>
</organism>
<accession>A0A8H7D2H1</accession>
<evidence type="ECO:0000313" key="1">
    <source>
        <dbReference type="EMBL" id="KAF7359065.1"/>
    </source>
</evidence>